<keyword evidence="3" id="KW-1185">Reference proteome</keyword>
<feature type="region of interest" description="Disordered" evidence="1">
    <location>
        <begin position="505"/>
        <end position="530"/>
    </location>
</feature>
<name>A0A542YF38_9MICO</name>
<gene>
    <name evidence="2" type="ORF">FB562_2206</name>
</gene>
<evidence type="ECO:0008006" key="4">
    <source>
        <dbReference type="Google" id="ProtNLM"/>
    </source>
</evidence>
<evidence type="ECO:0000313" key="2">
    <source>
        <dbReference type="EMBL" id="TQL46682.1"/>
    </source>
</evidence>
<dbReference type="OrthoDB" id="3268708at2"/>
<evidence type="ECO:0000256" key="1">
    <source>
        <dbReference type="SAM" id="MobiDB-lite"/>
    </source>
</evidence>
<sequence>MALPAPNTAWPPAPWDFAYSQYRENEAWYLGDTDELEKIYRREQQEATHVHRGQPMRGGVVGAASRMFWGRPVPTGQSRTRLHVPAPADLATIASDSVFAVPPEVQLAVATSQGASASVVAATPSKEQLRLDEIANSDAAHAMYNTMGELKSVFGATVITSEWDLDISDHVWLASYAVDVVIPEFRKGKLIACTMWTEYVDKSVVFRHLEHHEVGRIQHVLYQGSETNIGRVVALEDRPETAHLAKMINSEAGIVTGLDRLTASYNLNMPTRAWRKKGQLAFAGRSDFAGSLPLFDALDETMSSWMRDLKLAGGKVLVPSSALQSNGVGQGGFFDSGQEFFAGLDVPGEVGKITMDKVQFAIRVDEHERTARALWREIFRAAGQGTRSIDDDGASQVTATGELLRDKREEITRDKKTLYDKRAIAEQSSVALELDGKLFPGKGGGRFEEPVVMFADISQTDPEQLARTIQFLDAAGAASTRRKVELFNPDWDDTKIDEEVKRIVAERGTSAPDPATFTGDPLPNEDENES</sequence>
<comment type="caution">
    <text evidence="2">The sequence shown here is derived from an EMBL/GenBank/DDBJ whole genome shotgun (WGS) entry which is preliminary data.</text>
</comment>
<protein>
    <recommendedName>
        <fullName evidence="4">SPP1 Gp6-like portal protein</fullName>
    </recommendedName>
</protein>
<dbReference type="Proteomes" id="UP000317998">
    <property type="component" value="Unassembled WGS sequence"/>
</dbReference>
<dbReference type="AlphaFoldDB" id="A0A542YF38"/>
<evidence type="ECO:0000313" key="3">
    <source>
        <dbReference type="Proteomes" id="UP000317998"/>
    </source>
</evidence>
<accession>A0A542YF38</accession>
<reference evidence="2 3" key="1">
    <citation type="submission" date="2019-06" db="EMBL/GenBank/DDBJ databases">
        <title>Sequencing the genomes of 1000 actinobacteria strains.</title>
        <authorList>
            <person name="Klenk H.-P."/>
        </authorList>
    </citation>
    <scope>NUCLEOTIDE SEQUENCE [LARGE SCALE GENOMIC DNA]</scope>
    <source>
        <strain evidence="2 3">DSM 26477</strain>
    </source>
</reference>
<proteinExistence type="predicted"/>
<organism evidence="2 3">
    <name type="scientific">Homoserinimonas aerilata</name>
    <dbReference type="NCBI Taxonomy" id="1162970"/>
    <lineage>
        <taxon>Bacteria</taxon>
        <taxon>Bacillati</taxon>
        <taxon>Actinomycetota</taxon>
        <taxon>Actinomycetes</taxon>
        <taxon>Micrococcales</taxon>
        <taxon>Microbacteriaceae</taxon>
        <taxon>Homoserinimonas</taxon>
    </lineage>
</organism>
<dbReference type="EMBL" id="VFOM01000002">
    <property type="protein sequence ID" value="TQL46682.1"/>
    <property type="molecule type" value="Genomic_DNA"/>
</dbReference>
<dbReference type="RefSeq" id="WP_141881331.1">
    <property type="nucleotide sequence ID" value="NZ_VFOM01000002.1"/>
</dbReference>